<sequence length="65" mass="6884">MAGTEIARRVGLHRVPPPPPMPADLSPASVAPPPPPPAPVHDLLQPEVRSLQSSPFVLQPPIFVL</sequence>
<name>A0ABQ7Q3I9_PLUXY</name>
<protein>
    <submittedName>
        <fullName evidence="2">Uncharacterized protein</fullName>
    </submittedName>
</protein>
<feature type="region of interest" description="Disordered" evidence="1">
    <location>
        <begin position="1"/>
        <end position="42"/>
    </location>
</feature>
<evidence type="ECO:0000313" key="3">
    <source>
        <dbReference type="Proteomes" id="UP000823941"/>
    </source>
</evidence>
<gene>
    <name evidence="2" type="ORF">JYU34_016811</name>
</gene>
<dbReference type="Proteomes" id="UP000823941">
    <property type="component" value="Chromosome 22"/>
</dbReference>
<feature type="compositionally biased region" description="Pro residues" evidence="1">
    <location>
        <begin position="30"/>
        <end position="39"/>
    </location>
</feature>
<accession>A0ABQ7Q3I9</accession>
<keyword evidence="3" id="KW-1185">Reference proteome</keyword>
<organism evidence="2 3">
    <name type="scientific">Plutella xylostella</name>
    <name type="common">Diamondback moth</name>
    <name type="synonym">Plutella maculipennis</name>
    <dbReference type="NCBI Taxonomy" id="51655"/>
    <lineage>
        <taxon>Eukaryota</taxon>
        <taxon>Metazoa</taxon>
        <taxon>Ecdysozoa</taxon>
        <taxon>Arthropoda</taxon>
        <taxon>Hexapoda</taxon>
        <taxon>Insecta</taxon>
        <taxon>Pterygota</taxon>
        <taxon>Neoptera</taxon>
        <taxon>Endopterygota</taxon>
        <taxon>Lepidoptera</taxon>
        <taxon>Glossata</taxon>
        <taxon>Ditrysia</taxon>
        <taxon>Yponomeutoidea</taxon>
        <taxon>Plutellidae</taxon>
        <taxon>Plutella</taxon>
    </lineage>
</organism>
<reference evidence="2 3" key="1">
    <citation type="submission" date="2021-06" db="EMBL/GenBank/DDBJ databases">
        <title>A haploid diamondback moth (Plutella xylostella L.) genome assembly resolves 31 chromosomes and identifies a diamide resistance mutation.</title>
        <authorList>
            <person name="Ward C.M."/>
            <person name="Perry K.D."/>
            <person name="Baker G."/>
            <person name="Powis K."/>
            <person name="Heckel D.G."/>
            <person name="Baxter S.W."/>
        </authorList>
    </citation>
    <scope>NUCLEOTIDE SEQUENCE [LARGE SCALE GENOMIC DNA]</scope>
    <source>
        <strain evidence="2 3">LV</strain>
        <tissue evidence="2">Single pupa</tissue>
    </source>
</reference>
<dbReference type="EMBL" id="JAHIBW010000022">
    <property type="protein sequence ID" value="KAG7299802.1"/>
    <property type="molecule type" value="Genomic_DNA"/>
</dbReference>
<proteinExistence type="predicted"/>
<evidence type="ECO:0000256" key="1">
    <source>
        <dbReference type="SAM" id="MobiDB-lite"/>
    </source>
</evidence>
<evidence type="ECO:0000313" key="2">
    <source>
        <dbReference type="EMBL" id="KAG7299802.1"/>
    </source>
</evidence>
<comment type="caution">
    <text evidence="2">The sequence shown here is derived from an EMBL/GenBank/DDBJ whole genome shotgun (WGS) entry which is preliminary data.</text>
</comment>